<evidence type="ECO:0000259" key="2">
    <source>
        <dbReference type="Pfam" id="PF00725"/>
    </source>
</evidence>
<organism evidence="4 5">
    <name type="scientific">Candidatus Yanofskybacteria bacterium RIFCSPLOWO2_01_FULL_42_49</name>
    <dbReference type="NCBI Taxonomy" id="1802694"/>
    <lineage>
        <taxon>Bacteria</taxon>
        <taxon>Candidatus Yanofskyibacteriota</taxon>
    </lineage>
</organism>
<dbReference type="FunFam" id="3.40.50.720:FF:000009">
    <property type="entry name" value="Fatty oxidation complex, alpha subunit"/>
    <property type="match status" value="1"/>
</dbReference>
<sequence>MARIIRTVGIIGGGTMGSGIGQHIAQKGVSIVVKEANNERAQACKERIFSQLDKVVRLGKITLAEAEGTKARFLVTSSYNDIKNADLVIEAVFEDMAVKKAVFGELNSLLSDDVIFTTNSSSLSVTEIASVTNRPDRFIGTHFFNPPVKAPLVELVKGDKTSDETFTIVNRFVQIVLGKTPLPVKGCPGYLVNRILMPYANEAVRLLTETKLTIKQIDARAEKFGWPMGLFTLLDYVGIDIAANVAKILHQGYGERAKPAPFMNRMIELGRIGNKVGAGFYVSSNATGFEDTQAIIDREYPNRQEYDIEEGFKRMTAGLCVESLLCLEEGVATADDIETGATLGIMFPMALEGPLHYAQEKYGFANLLADLQRFERECGMRFKPAKLLEDLVAEDKKIFKKIEEEW</sequence>
<evidence type="ECO:0000313" key="5">
    <source>
        <dbReference type="Proteomes" id="UP000178227"/>
    </source>
</evidence>
<dbReference type="SUPFAM" id="SSF48179">
    <property type="entry name" value="6-phosphogluconate dehydrogenase C-terminal domain-like"/>
    <property type="match status" value="2"/>
</dbReference>
<dbReference type="Gene3D" id="1.10.1040.50">
    <property type="match status" value="1"/>
</dbReference>
<dbReference type="GO" id="GO:0016509">
    <property type="term" value="F:long-chain (3S)-3-hydroxyacyl-CoA dehydrogenase (NAD+) activity"/>
    <property type="evidence" value="ECO:0007669"/>
    <property type="project" value="TreeGrafter"/>
</dbReference>
<dbReference type="PANTHER" id="PTHR43612">
    <property type="entry name" value="TRIFUNCTIONAL ENZYME SUBUNIT ALPHA"/>
    <property type="match status" value="1"/>
</dbReference>
<dbReference type="InterPro" id="IPR006176">
    <property type="entry name" value="3-OHacyl-CoA_DH_NAD-bd"/>
</dbReference>
<evidence type="ECO:0008006" key="6">
    <source>
        <dbReference type="Google" id="ProtNLM"/>
    </source>
</evidence>
<dbReference type="Proteomes" id="UP000178227">
    <property type="component" value="Unassembled WGS sequence"/>
</dbReference>
<dbReference type="InterPro" id="IPR036291">
    <property type="entry name" value="NAD(P)-bd_dom_sf"/>
</dbReference>
<dbReference type="PANTHER" id="PTHR43612:SF3">
    <property type="entry name" value="TRIFUNCTIONAL ENZYME SUBUNIT ALPHA, MITOCHONDRIAL"/>
    <property type="match status" value="1"/>
</dbReference>
<dbReference type="EMBL" id="MGKI01000002">
    <property type="protein sequence ID" value="OGN23527.1"/>
    <property type="molecule type" value="Genomic_DNA"/>
</dbReference>
<dbReference type="SUPFAM" id="SSF51735">
    <property type="entry name" value="NAD(P)-binding Rossmann-fold domains"/>
    <property type="match status" value="1"/>
</dbReference>
<accession>A0A1F8GDS7</accession>
<name>A0A1F8GDS7_9BACT</name>
<comment type="caution">
    <text evidence="4">The sequence shown here is derived from an EMBL/GenBank/DDBJ whole genome shotgun (WGS) entry which is preliminary data.</text>
</comment>
<dbReference type="InterPro" id="IPR006108">
    <property type="entry name" value="3HC_DH_C"/>
</dbReference>
<keyword evidence="1" id="KW-0560">Oxidoreductase</keyword>
<dbReference type="Pfam" id="PF02737">
    <property type="entry name" value="3HCDH_N"/>
    <property type="match status" value="1"/>
</dbReference>
<evidence type="ECO:0000259" key="3">
    <source>
        <dbReference type="Pfam" id="PF02737"/>
    </source>
</evidence>
<dbReference type="Gene3D" id="3.40.50.720">
    <property type="entry name" value="NAD(P)-binding Rossmann-like Domain"/>
    <property type="match status" value="1"/>
</dbReference>
<protein>
    <recommendedName>
        <fullName evidence="6">3-hydroxybutyryl-CoA dehydrogenase</fullName>
    </recommendedName>
</protein>
<reference evidence="4 5" key="1">
    <citation type="journal article" date="2016" name="Nat. Commun.">
        <title>Thousands of microbial genomes shed light on interconnected biogeochemical processes in an aquifer system.</title>
        <authorList>
            <person name="Anantharaman K."/>
            <person name="Brown C.T."/>
            <person name="Hug L.A."/>
            <person name="Sharon I."/>
            <person name="Castelle C.J."/>
            <person name="Probst A.J."/>
            <person name="Thomas B.C."/>
            <person name="Singh A."/>
            <person name="Wilkins M.J."/>
            <person name="Karaoz U."/>
            <person name="Brodie E.L."/>
            <person name="Williams K.H."/>
            <person name="Hubbard S.S."/>
            <person name="Banfield J.F."/>
        </authorList>
    </citation>
    <scope>NUCLEOTIDE SEQUENCE [LARGE SCALE GENOMIC DNA]</scope>
</reference>
<dbReference type="InterPro" id="IPR008927">
    <property type="entry name" value="6-PGluconate_DH-like_C_sf"/>
</dbReference>
<proteinExistence type="predicted"/>
<evidence type="ECO:0000313" key="4">
    <source>
        <dbReference type="EMBL" id="OGN23527.1"/>
    </source>
</evidence>
<dbReference type="AlphaFoldDB" id="A0A1F8GDS7"/>
<dbReference type="Pfam" id="PF00725">
    <property type="entry name" value="3HCDH"/>
    <property type="match status" value="1"/>
</dbReference>
<dbReference type="GO" id="GO:0070403">
    <property type="term" value="F:NAD+ binding"/>
    <property type="evidence" value="ECO:0007669"/>
    <property type="project" value="InterPro"/>
</dbReference>
<dbReference type="InterPro" id="IPR050136">
    <property type="entry name" value="FA_oxidation_alpha_subunit"/>
</dbReference>
<feature type="domain" description="3-hydroxyacyl-CoA dehydrogenase NAD binding" evidence="3">
    <location>
        <begin position="7"/>
        <end position="185"/>
    </location>
</feature>
<dbReference type="STRING" id="1802694.A2918_00555"/>
<dbReference type="GO" id="GO:0004300">
    <property type="term" value="F:enoyl-CoA hydratase activity"/>
    <property type="evidence" value="ECO:0007669"/>
    <property type="project" value="TreeGrafter"/>
</dbReference>
<dbReference type="GO" id="GO:0006635">
    <property type="term" value="P:fatty acid beta-oxidation"/>
    <property type="evidence" value="ECO:0007669"/>
    <property type="project" value="UniProtKB-ARBA"/>
</dbReference>
<evidence type="ECO:0000256" key="1">
    <source>
        <dbReference type="ARBA" id="ARBA00023002"/>
    </source>
</evidence>
<gene>
    <name evidence="4" type="ORF">A2918_00555</name>
</gene>
<feature type="domain" description="3-hydroxyacyl-CoA dehydrogenase C-terminal" evidence="2">
    <location>
        <begin position="189"/>
        <end position="281"/>
    </location>
</feature>